<evidence type="ECO:0000313" key="2">
    <source>
        <dbReference type="Proteomes" id="UP001267407"/>
    </source>
</evidence>
<dbReference type="Proteomes" id="UP001267407">
    <property type="component" value="Unassembled WGS sequence"/>
</dbReference>
<dbReference type="EMBL" id="JAVMBO010000010">
    <property type="protein sequence ID" value="MDS1310049.1"/>
    <property type="molecule type" value="Genomic_DNA"/>
</dbReference>
<protein>
    <recommendedName>
        <fullName evidence="3">Lipoprotein</fullName>
    </recommendedName>
</protein>
<evidence type="ECO:0000313" key="1">
    <source>
        <dbReference type="EMBL" id="MDS1310049.1"/>
    </source>
</evidence>
<sequence length="215" mass="23668">MKGSTAMMKYVWFFIVALLAGCASSGTKVERIDAVSEVDKDYKRVMVFAVTEKEHNRSAIEAELVAELNKSDFKASRFAMSNSDIPWGDPTRLQNLVAEDARAGNYDGVLVVSLVSKQRESRYVPEQVNYQPIVTSFGPLAASTYMQTTVAPADYEETTTYALKSTLFDTDSAKPVWQLYSSTVDPTSIDSAAKDFGAVIVKALEKTLPHVKKGK</sequence>
<dbReference type="PROSITE" id="PS51257">
    <property type="entry name" value="PROKAR_LIPOPROTEIN"/>
    <property type="match status" value="1"/>
</dbReference>
<gene>
    <name evidence="1" type="ORF">RKA07_08010</name>
</gene>
<proteinExistence type="predicted"/>
<reference evidence="1" key="1">
    <citation type="submission" date="2023-09" db="EMBL/GenBank/DDBJ databases">
        <title>Marinobacter sediminicola sp. nov. and Marinobacter maritimum sp. nov., isolated from marine sediment.</title>
        <authorList>
            <person name="An J."/>
        </authorList>
    </citation>
    <scope>NUCLEOTIDE SEQUENCE</scope>
    <source>
        <strain evidence="1">F60267</strain>
    </source>
</reference>
<name>A0ABU2HG75_9GAMM</name>
<comment type="caution">
    <text evidence="1">The sequence shown here is derived from an EMBL/GenBank/DDBJ whole genome shotgun (WGS) entry which is preliminary data.</text>
</comment>
<accession>A0ABU2HG75</accession>
<organism evidence="1 2">
    <name type="scientific">Marinobacter xiaoshiensis</name>
    <dbReference type="NCBI Taxonomy" id="3073652"/>
    <lineage>
        <taxon>Bacteria</taxon>
        <taxon>Pseudomonadati</taxon>
        <taxon>Pseudomonadota</taxon>
        <taxon>Gammaproteobacteria</taxon>
        <taxon>Pseudomonadales</taxon>
        <taxon>Marinobacteraceae</taxon>
        <taxon>Marinobacter</taxon>
    </lineage>
</organism>
<evidence type="ECO:0008006" key="3">
    <source>
        <dbReference type="Google" id="ProtNLM"/>
    </source>
</evidence>
<keyword evidence="2" id="KW-1185">Reference proteome</keyword>
<dbReference type="RefSeq" id="WP_200204995.1">
    <property type="nucleotide sequence ID" value="NZ_JAVMBO010000010.1"/>
</dbReference>